<comment type="caution">
    <text evidence="3">The sequence shown here is derived from an EMBL/GenBank/DDBJ whole genome shotgun (WGS) entry which is preliminary data.</text>
</comment>
<keyword evidence="4" id="KW-1185">Reference proteome</keyword>
<dbReference type="SUPFAM" id="SSF64307">
    <property type="entry name" value="SirA-like"/>
    <property type="match status" value="1"/>
</dbReference>
<protein>
    <submittedName>
        <fullName evidence="3">Sulfurtransferase TusA family protein</fullName>
    </submittedName>
</protein>
<dbReference type="GO" id="GO:0016740">
    <property type="term" value="F:transferase activity"/>
    <property type="evidence" value="ECO:0007669"/>
    <property type="project" value="UniProtKB-KW"/>
</dbReference>
<dbReference type="InterPro" id="IPR036868">
    <property type="entry name" value="TusA-like_sf"/>
</dbReference>
<dbReference type="OrthoDB" id="9800872at2"/>
<dbReference type="Gene3D" id="3.30.110.40">
    <property type="entry name" value="TusA-like domain"/>
    <property type="match status" value="1"/>
</dbReference>
<name>A0A4Q9DQF9_9BACL</name>
<evidence type="ECO:0000313" key="3">
    <source>
        <dbReference type="EMBL" id="TBL76326.1"/>
    </source>
</evidence>
<organism evidence="3 4">
    <name type="scientific">Paenibacillus thalictri</name>
    <dbReference type="NCBI Taxonomy" id="2527873"/>
    <lineage>
        <taxon>Bacteria</taxon>
        <taxon>Bacillati</taxon>
        <taxon>Bacillota</taxon>
        <taxon>Bacilli</taxon>
        <taxon>Bacillales</taxon>
        <taxon>Paenibacillaceae</taxon>
        <taxon>Paenibacillus</taxon>
    </lineage>
</organism>
<dbReference type="EMBL" id="SIRE01000014">
    <property type="protein sequence ID" value="TBL76326.1"/>
    <property type="molecule type" value="Genomic_DNA"/>
</dbReference>
<dbReference type="InterPro" id="IPR001455">
    <property type="entry name" value="TusA-like"/>
</dbReference>
<dbReference type="AlphaFoldDB" id="A0A4Q9DQF9"/>
<dbReference type="Proteomes" id="UP000293142">
    <property type="component" value="Unassembled WGS sequence"/>
</dbReference>
<evidence type="ECO:0000259" key="2">
    <source>
        <dbReference type="Pfam" id="PF01206"/>
    </source>
</evidence>
<dbReference type="Pfam" id="PF01206">
    <property type="entry name" value="TusA"/>
    <property type="match status" value="1"/>
</dbReference>
<gene>
    <name evidence="3" type="ORF">EYB31_20255</name>
</gene>
<comment type="similarity">
    <text evidence="1">Belongs to the sulfur carrier protein TusA family.</text>
</comment>
<sequence>MIQVDLQYDAGPAGCGELIMNLFLTMRKMDPGQVIEVISYDAGAREDIPAWCRLQGHKLLERRDEGSINHYYIQKK</sequence>
<reference evidence="3 4" key="1">
    <citation type="submission" date="2019-02" db="EMBL/GenBank/DDBJ databases">
        <title>Paenibacillus sp. nov., isolated from surface-sterilized tissue of Thalictrum simplex L.</title>
        <authorList>
            <person name="Tuo L."/>
        </authorList>
    </citation>
    <scope>NUCLEOTIDE SEQUENCE [LARGE SCALE GENOMIC DNA]</scope>
    <source>
        <strain evidence="3 4">N2SHLJ1</strain>
    </source>
</reference>
<keyword evidence="3" id="KW-0808">Transferase</keyword>
<dbReference type="PANTHER" id="PTHR33279">
    <property type="entry name" value="SULFUR CARRIER PROTEIN YEDF-RELATED"/>
    <property type="match status" value="1"/>
</dbReference>
<accession>A0A4Q9DQF9</accession>
<feature type="domain" description="UPF0033" evidence="2">
    <location>
        <begin position="15"/>
        <end position="75"/>
    </location>
</feature>
<evidence type="ECO:0000256" key="1">
    <source>
        <dbReference type="ARBA" id="ARBA00008984"/>
    </source>
</evidence>
<dbReference type="PANTHER" id="PTHR33279:SF2">
    <property type="entry name" value="SULFUR CARRIER PROTEIN TUSA"/>
    <property type="match status" value="1"/>
</dbReference>
<proteinExistence type="inferred from homology"/>
<evidence type="ECO:0000313" key="4">
    <source>
        <dbReference type="Proteomes" id="UP000293142"/>
    </source>
</evidence>
<dbReference type="RefSeq" id="WP_131015233.1">
    <property type="nucleotide sequence ID" value="NZ_SIRE01000014.1"/>
</dbReference>